<dbReference type="PANTHER" id="PTHR12110">
    <property type="entry name" value="HYDROXYPYRUVATE ISOMERASE"/>
    <property type="match status" value="1"/>
</dbReference>
<feature type="domain" description="Xylose isomerase-like TIM barrel" evidence="1">
    <location>
        <begin position="26"/>
        <end position="235"/>
    </location>
</feature>
<proteinExistence type="predicted"/>
<dbReference type="Pfam" id="PF01261">
    <property type="entry name" value="AP_endonuc_2"/>
    <property type="match status" value="1"/>
</dbReference>
<dbReference type="InterPro" id="IPR036237">
    <property type="entry name" value="Xyl_isomerase-like_sf"/>
</dbReference>
<protein>
    <submittedName>
        <fullName evidence="2">Xylose isomerase</fullName>
    </submittedName>
</protein>
<dbReference type="Gene3D" id="3.20.20.150">
    <property type="entry name" value="Divalent-metal-dependent TIM barrel enzymes"/>
    <property type="match status" value="1"/>
</dbReference>
<accession>A0A157T5M5</accession>
<evidence type="ECO:0000259" key="1">
    <source>
        <dbReference type="Pfam" id="PF01261"/>
    </source>
</evidence>
<keyword evidence="2" id="KW-0413">Isomerase</keyword>
<gene>
    <name evidence="2" type="ORF">SSOP1_3143</name>
</gene>
<evidence type="ECO:0000313" key="2">
    <source>
        <dbReference type="EMBL" id="SAI86697.1"/>
    </source>
</evidence>
<dbReference type="AlphaFoldDB" id="A0A157T5M5"/>
<dbReference type="Proteomes" id="UP000076770">
    <property type="component" value="Chromosome i"/>
</dbReference>
<reference evidence="3" key="1">
    <citation type="submission" date="2016-04" db="EMBL/GenBank/DDBJ databases">
        <authorList>
            <person name="Shah S.A."/>
            <person name="Garrett R.A."/>
        </authorList>
    </citation>
    <scope>NUCLEOTIDE SEQUENCE [LARGE SCALE GENOMIC DNA]</scope>
    <source>
        <strain evidence="3">ATCC 35091 / DSM 1616 / JCM 8930 / NBRC 15331 / P1</strain>
    </source>
</reference>
<dbReference type="EMBL" id="LT549890">
    <property type="protein sequence ID" value="SAI86697.1"/>
    <property type="molecule type" value="Genomic_DNA"/>
</dbReference>
<dbReference type="SUPFAM" id="SSF51658">
    <property type="entry name" value="Xylose isomerase-like"/>
    <property type="match status" value="1"/>
</dbReference>
<evidence type="ECO:0000313" key="3">
    <source>
        <dbReference type="Proteomes" id="UP000076770"/>
    </source>
</evidence>
<dbReference type="PANTHER" id="PTHR12110:SF41">
    <property type="entry name" value="INOSOSE DEHYDRATASE"/>
    <property type="match status" value="1"/>
</dbReference>
<dbReference type="SMR" id="A0A157T5M5"/>
<dbReference type="InterPro" id="IPR013022">
    <property type="entry name" value="Xyl_isomerase-like_TIM-brl"/>
</dbReference>
<dbReference type="InterPro" id="IPR050312">
    <property type="entry name" value="IolE/XylAMocC-like"/>
</dbReference>
<dbReference type="PATRIC" id="fig|2287.9.peg.3303"/>
<sequence>MFLSSMKLGIQSYSLRKLTYENALKVMSELGISYVEAFPRHLPPSSNSVKDIINLHKENGVKVIAHGVNHLKSDKKELRSIFDFANKVEIEVITADPDEDCLNLMSDLVKEYDIKVAIHNHGPYHRWGSYKKIYEFTKNLDYRVGMCLDLAHLFRYGENPIEAVNTLRDRIHDIHVKDVNNKGEDVIVGSGILDVKGVIGKVKELNLDIPLMIEYEPEPENPLPGIVKSLEYVKKLL</sequence>
<organism evidence="2 3">
    <name type="scientific">Saccharolobus solfataricus</name>
    <name type="common">Sulfolobus solfataricus</name>
    <dbReference type="NCBI Taxonomy" id="2287"/>
    <lineage>
        <taxon>Archaea</taxon>
        <taxon>Thermoproteota</taxon>
        <taxon>Thermoprotei</taxon>
        <taxon>Sulfolobales</taxon>
        <taxon>Sulfolobaceae</taxon>
        <taxon>Saccharolobus</taxon>
    </lineage>
</organism>
<name>A0A157T5M5_SACSO</name>
<dbReference type="GO" id="GO:0016853">
    <property type="term" value="F:isomerase activity"/>
    <property type="evidence" value="ECO:0007669"/>
    <property type="project" value="UniProtKB-KW"/>
</dbReference>